<protein>
    <recommendedName>
        <fullName evidence="2">Utp8 beta-propeller domain-containing protein</fullName>
    </recommendedName>
</protein>
<sequence>MDLQSPSVLAQLPRPLHASTGKTHIGDVYSLADSKKRKRYEVVVAVDGEAVNIYNVQTPKLVTSYAVPPQSTFSCRPCSVRRKVPGKSTVKRQTFGAVSRPEQQIKSFVEETGGNESSAPEISSSSFTVTDSQSPTVFVGIVPTGSKADDENDPFDILSVHQDGRIRRLTSDLKTQRWNVQHSAIAKTASTHEVHSCFLVEFEDAKKALFKRRQDLAALALGDFTSSGVDEPSVLLLVSHPTGSERVALKDVKVQMFSVPSSISSGGALDESQRLRHLLTIDIPDVTGQETFDSNGLQWNFHSGSAGLNLSFERGFINFDLSQYTPTVTSQFILDNERFSSVMRISPQSVIGAGQSLVALYDTQYQSVQRSIAVDNVPPTSGSVPTLFLGYFAKLGIAVATKGNTLLAFDLSTSQPPSGPSLKRPRDGLLIDAIGRGIGSSTAQWDAGSKKHRTESMATLGLTSPEQVERWNKFTAELNKFTQGKDTVDFDRAVQDYFGSGDSKTLPTPGQFVHPETTLFLLSKIFSIKETETNDKLSASSSLRLTVDLWPKQTCDWLVRLGQLSLSNVEIALRRSFKPRILPSLPTGSFVQALINADNSLRNLIQAIRGPILMNPDELAYALKHFLNMARSRSSIPAITDPTTETNDNSDNTPPLATLFLGLNTTIQKLHSHPAPATTSALRSALARPELTSLIHHLRISLATGGFTSRFTEKPPVPILIDQTRPALSLTTITDTLIAAVDAIGPSGWIAAAGSLSLSADGNPTGEEQSLIADIKSEVSAALAGVQEATYMKGVLREYLRFTETITTSKPSKQNNANKSTALLPADDATNPQNTEDDSSASLIRHEKINGADLLVYTAAGADGTGEDGYVDGDAGANRMLPLSLKAASADVGKTKVKQSTGEVKNRSHREMGYLRRKAVGKYSFEKLIV</sequence>
<feature type="region of interest" description="Disordered" evidence="1">
    <location>
        <begin position="110"/>
        <end position="129"/>
    </location>
</feature>
<proteinExistence type="predicted"/>
<name>A0A1E3BG97_ASPCR</name>
<dbReference type="InterPro" id="IPR018843">
    <property type="entry name" value="Utp8_b-prop"/>
</dbReference>
<comment type="caution">
    <text evidence="3">The sequence shown here is derived from an EMBL/GenBank/DDBJ whole genome shotgun (WGS) entry which is preliminary data.</text>
</comment>
<feature type="compositionally biased region" description="Polar residues" evidence="1">
    <location>
        <begin position="810"/>
        <end position="821"/>
    </location>
</feature>
<feature type="compositionally biased region" description="Low complexity" evidence="1">
    <location>
        <begin position="117"/>
        <end position="129"/>
    </location>
</feature>
<feature type="domain" description="Utp8 beta-propeller" evidence="2">
    <location>
        <begin position="9"/>
        <end position="114"/>
    </location>
</feature>
<feature type="region of interest" description="Disordered" evidence="1">
    <location>
        <begin position="810"/>
        <end position="842"/>
    </location>
</feature>
<dbReference type="Proteomes" id="UP000094569">
    <property type="component" value="Unassembled WGS sequence"/>
</dbReference>
<dbReference type="STRING" id="573508.A0A1E3BG97"/>
<dbReference type="Pfam" id="PF10395">
    <property type="entry name" value="Utp8_b_propeller"/>
    <property type="match status" value="1"/>
</dbReference>
<dbReference type="AlphaFoldDB" id="A0A1E3BG97"/>
<evidence type="ECO:0000259" key="2">
    <source>
        <dbReference type="Pfam" id="PF10395"/>
    </source>
</evidence>
<keyword evidence="4" id="KW-1185">Reference proteome</keyword>
<dbReference type="EMBL" id="JXNT01000004">
    <property type="protein sequence ID" value="ODM19426.1"/>
    <property type="molecule type" value="Genomic_DNA"/>
</dbReference>
<dbReference type="VEuPathDB" id="FungiDB:SI65_04410"/>
<accession>A0A1E3BG97</accession>
<organism evidence="3 4">
    <name type="scientific">Aspergillus cristatus</name>
    <name type="common">Chinese Fuzhuan brick tea-fermentation fungus</name>
    <name type="synonym">Eurotium cristatum</name>
    <dbReference type="NCBI Taxonomy" id="573508"/>
    <lineage>
        <taxon>Eukaryota</taxon>
        <taxon>Fungi</taxon>
        <taxon>Dikarya</taxon>
        <taxon>Ascomycota</taxon>
        <taxon>Pezizomycotina</taxon>
        <taxon>Eurotiomycetes</taxon>
        <taxon>Eurotiomycetidae</taxon>
        <taxon>Eurotiales</taxon>
        <taxon>Aspergillaceae</taxon>
        <taxon>Aspergillus</taxon>
        <taxon>Aspergillus subgen. Aspergillus</taxon>
    </lineage>
</organism>
<evidence type="ECO:0000313" key="4">
    <source>
        <dbReference type="Proteomes" id="UP000094569"/>
    </source>
</evidence>
<gene>
    <name evidence="3" type="ORF">SI65_04410</name>
</gene>
<reference evidence="3 4" key="1">
    <citation type="journal article" date="2016" name="BMC Genomics">
        <title>Comparative genomic and transcriptomic analyses of the Fuzhuan brick tea-fermentation fungus Aspergillus cristatus.</title>
        <authorList>
            <person name="Ge Y."/>
            <person name="Wang Y."/>
            <person name="Liu Y."/>
            <person name="Tan Y."/>
            <person name="Ren X."/>
            <person name="Zhang X."/>
            <person name="Hyde K.D."/>
            <person name="Liu Y."/>
            <person name="Liu Z."/>
        </authorList>
    </citation>
    <scope>NUCLEOTIDE SEQUENCE [LARGE SCALE GENOMIC DNA]</scope>
    <source>
        <strain evidence="3 4">GZAAS20.1005</strain>
    </source>
</reference>
<evidence type="ECO:0000313" key="3">
    <source>
        <dbReference type="EMBL" id="ODM19426.1"/>
    </source>
</evidence>
<evidence type="ECO:0000256" key="1">
    <source>
        <dbReference type="SAM" id="MobiDB-lite"/>
    </source>
</evidence>
<dbReference type="OrthoDB" id="5330858at2759"/>